<keyword evidence="2" id="KW-0805">Transcription regulation</keyword>
<dbReference type="InterPro" id="IPR058163">
    <property type="entry name" value="LysR-type_TF_proteobact-type"/>
</dbReference>
<keyword evidence="4" id="KW-0804">Transcription</keyword>
<dbReference type="InterPro" id="IPR036390">
    <property type="entry name" value="WH_DNA-bd_sf"/>
</dbReference>
<sequence>MPLWRRLRRRGGVWRWGKACRRFLDCDLMTSSFLILIKFLRTRSREPAPRMRTRFPSMMSLRAFEAAARHLSFTRAGVELNLTPTAISHQIRNLEETLGARLFIRNNNALTLTRTAEAYLSSVRSAIVEISSATNRAADNSDERVLTVQCLGTFAIKRLLPHLHDFRTLYPSISLRLRTTQWFENAANYDFDVAIWHGAGDWAGVSVDKLGTEEVFPVCSPRLFARGPRLREPADLADHTVIRTSSLILRDEWPFWLEAADVPGLEFQSEIACDYMITSLHAAIDGLGVILGRSGVVGPDLESGRLVEPFGLRARSTFSYYLVTPHANAGVNKVATFRGWLLERLNEAPAPRTLSA</sequence>
<dbReference type="Proteomes" id="UP000269692">
    <property type="component" value="Unassembled WGS sequence"/>
</dbReference>
<accession>A0A3L7A3W3</accession>
<dbReference type="EMBL" id="RCTF01000020">
    <property type="protein sequence ID" value="RLP74231.1"/>
    <property type="molecule type" value="Genomic_DNA"/>
</dbReference>
<dbReference type="Pfam" id="PF00126">
    <property type="entry name" value="HTH_1"/>
    <property type="match status" value="1"/>
</dbReference>
<organism evidence="6 7">
    <name type="scientific">Xanthobacter tagetidis</name>
    <dbReference type="NCBI Taxonomy" id="60216"/>
    <lineage>
        <taxon>Bacteria</taxon>
        <taxon>Pseudomonadati</taxon>
        <taxon>Pseudomonadota</taxon>
        <taxon>Alphaproteobacteria</taxon>
        <taxon>Hyphomicrobiales</taxon>
        <taxon>Xanthobacteraceae</taxon>
        <taxon>Xanthobacter</taxon>
    </lineage>
</organism>
<dbReference type="GO" id="GO:0043565">
    <property type="term" value="F:sequence-specific DNA binding"/>
    <property type="evidence" value="ECO:0007669"/>
    <property type="project" value="TreeGrafter"/>
</dbReference>
<dbReference type="GO" id="GO:0003700">
    <property type="term" value="F:DNA-binding transcription factor activity"/>
    <property type="evidence" value="ECO:0007669"/>
    <property type="project" value="InterPro"/>
</dbReference>
<dbReference type="GO" id="GO:0006351">
    <property type="term" value="P:DNA-templated transcription"/>
    <property type="evidence" value="ECO:0007669"/>
    <property type="project" value="TreeGrafter"/>
</dbReference>
<name>A0A3L7A3W3_9HYPH</name>
<dbReference type="InterPro" id="IPR036388">
    <property type="entry name" value="WH-like_DNA-bd_sf"/>
</dbReference>
<dbReference type="PANTHER" id="PTHR30537">
    <property type="entry name" value="HTH-TYPE TRANSCRIPTIONAL REGULATOR"/>
    <property type="match status" value="1"/>
</dbReference>
<dbReference type="RefSeq" id="WP_121625011.1">
    <property type="nucleotide sequence ID" value="NZ_JBAFVW010000017.1"/>
</dbReference>
<comment type="similarity">
    <text evidence="1">Belongs to the LysR transcriptional regulatory family.</text>
</comment>
<dbReference type="SUPFAM" id="SSF46785">
    <property type="entry name" value="Winged helix' DNA-binding domain"/>
    <property type="match status" value="1"/>
</dbReference>
<keyword evidence="3" id="KW-0238">DNA-binding</keyword>
<dbReference type="InterPro" id="IPR000847">
    <property type="entry name" value="LysR_HTH_N"/>
</dbReference>
<dbReference type="PROSITE" id="PS50931">
    <property type="entry name" value="HTH_LYSR"/>
    <property type="match status" value="1"/>
</dbReference>
<evidence type="ECO:0000313" key="7">
    <source>
        <dbReference type="Proteomes" id="UP000269692"/>
    </source>
</evidence>
<dbReference type="InterPro" id="IPR005119">
    <property type="entry name" value="LysR_subst-bd"/>
</dbReference>
<dbReference type="OrthoDB" id="7914859at2"/>
<dbReference type="SUPFAM" id="SSF53850">
    <property type="entry name" value="Periplasmic binding protein-like II"/>
    <property type="match status" value="1"/>
</dbReference>
<feature type="domain" description="HTH lysR-type" evidence="5">
    <location>
        <begin position="61"/>
        <end position="113"/>
    </location>
</feature>
<dbReference type="Gene3D" id="3.40.190.10">
    <property type="entry name" value="Periplasmic binding protein-like II"/>
    <property type="match status" value="2"/>
</dbReference>
<evidence type="ECO:0000256" key="1">
    <source>
        <dbReference type="ARBA" id="ARBA00009437"/>
    </source>
</evidence>
<evidence type="ECO:0000259" key="5">
    <source>
        <dbReference type="PROSITE" id="PS50931"/>
    </source>
</evidence>
<evidence type="ECO:0000256" key="2">
    <source>
        <dbReference type="ARBA" id="ARBA00023015"/>
    </source>
</evidence>
<evidence type="ECO:0000313" key="6">
    <source>
        <dbReference type="EMBL" id="RLP74231.1"/>
    </source>
</evidence>
<protein>
    <submittedName>
        <fullName evidence="6">Transcriptional regulator GcvA</fullName>
    </submittedName>
</protein>
<comment type="caution">
    <text evidence="6">The sequence shown here is derived from an EMBL/GenBank/DDBJ whole genome shotgun (WGS) entry which is preliminary data.</text>
</comment>
<evidence type="ECO:0000256" key="4">
    <source>
        <dbReference type="ARBA" id="ARBA00023163"/>
    </source>
</evidence>
<dbReference type="PRINTS" id="PR00039">
    <property type="entry name" value="HTHLYSR"/>
</dbReference>
<dbReference type="Gene3D" id="1.10.10.10">
    <property type="entry name" value="Winged helix-like DNA-binding domain superfamily/Winged helix DNA-binding domain"/>
    <property type="match status" value="1"/>
</dbReference>
<dbReference type="Pfam" id="PF03466">
    <property type="entry name" value="LysR_substrate"/>
    <property type="match status" value="1"/>
</dbReference>
<dbReference type="CDD" id="cd08432">
    <property type="entry name" value="PBP2_GcdR_TrpI_HvrB_AmpR_like"/>
    <property type="match status" value="1"/>
</dbReference>
<dbReference type="AlphaFoldDB" id="A0A3L7A3W3"/>
<reference evidence="6 7" key="1">
    <citation type="submission" date="2018-10" db="EMBL/GenBank/DDBJ databases">
        <title>Xanthobacter tagetidis genome sequencing and assembly.</title>
        <authorList>
            <person name="Maclea K.S."/>
            <person name="Goen A.E."/>
            <person name="Fatima S.A."/>
        </authorList>
    </citation>
    <scope>NUCLEOTIDE SEQUENCE [LARGE SCALE GENOMIC DNA]</scope>
    <source>
        <strain evidence="6 7">ATCC 700314</strain>
    </source>
</reference>
<keyword evidence="7" id="KW-1185">Reference proteome</keyword>
<dbReference type="PANTHER" id="PTHR30537:SF74">
    <property type="entry name" value="HTH-TYPE TRANSCRIPTIONAL REGULATOR TRPI"/>
    <property type="match status" value="1"/>
</dbReference>
<evidence type="ECO:0000256" key="3">
    <source>
        <dbReference type="ARBA" id="ARBA00023125"/>
    </source>
</evidence>
<proteinExistence type="inferred from homology"/>
<dbReference type="NCBIfam" id="NF008352">
    <property type="entry name" value="PRK11139.1"/>
    <property type="match status" value="1"/>
</dbReference>
<gene>
    <name evidence="6" type="primary">gcvA</name>
    <name evidence="6" type="ORF">D9R14_19435</name>
</gene>